<sequence length="82" mass="9373">MLFFVPARLCGRIFCYYCSNNYVMTKSSKKERCCRECYTQHNAVVERFTKAELNSSSEDQPPPHANVAGQPPPPYIPTPRVT</sequence>
<gene>
    <name evidence="2" type="ORF">M9458_045796</name>
</gene>
<name>A0ABD0N7V0_CIRMR</name>
<evidence type="ECO:0000256" key="1">
    <source>
        <dbReference type="SAM" id="MobiDB-lite"/>
    </source>
</evidence>
<dbReference type="PANTHER" id="PTHR46753">
    <property type="entry name" value="FYVE AND COILED-COIL DOMAIN-CONTAINING PROTEIN 1"/>
    <property type="match status" value="1"/>
</dbReference>
<dbReference type="Proteomes" id="UP001529510">
    <property type="component" value="Unassembled WGS sequence"/>
</dbReference>
<dbReference type="InterPro" id="IPR013083">
    <property type="entry name" value="Znf_RING/FYVE/PHD"/>
</dbReference>
<proteinExistence type="predicted"/>
<comment type="caution">
    <text evidence="2">The sequence shown here is derived from an EMBL/GenBank/DDBJ whole genome shotgun (WGS) entry which is preliminary data.</text>
</comment>
<dbReference type="SUPFAM" id="SSF57903">
    <property type="entry name" value="FYVE/PHD zinc finger"/>
    <property type="match status" value="1"/>
</dbReference>
<dbReference type="InterPro" id="IPR011011">
    <property type="entry name" value="Znf_FYVE_PHD"/>
</dbReference>
<dbReference type="EMBL" id="JAMKFB020000023">
    <property type="protein sequence ID" value="KAL0157720.1"/>
    <property type="molecule type" value="Genomic_DNA"/>
</dbReference>
<feature type="non-terminal residue" evidence="2">
    <location>
        <position position="82"/>
    </location>
</feature>
<organism evidence="2 3">
    <name type="scientific">Cirrhinus mrigala</name>
    <name type="common">Mrigala</name>
    <dbReference type="NCBI Taxonomy" id="683832"/>
    <lineage>
        <taxon>Eukaryota</taxon>
        <taxon>Metazoa</taxon>
        <taxon>Chordata</taxon>
        <taxon>Craniata</taxon>
        <taxon>Vertebrata</taxon>
        <taxon>Euteleostomi</taxon>
        <taxon>Actinopterygii</taxon>
        <taxon>Neopterygii</taxon>
        <taxon>Teleostei</taxon>
        <taxon>Ostariophysi</taxon>
        <taxon>Cypriniformes</taxon>
        <taxon>Cyprinidae</taxon>
        <taxon>Labeoninae</taxon>
        <taxon>Labeonini</taxon>
        <taxon>Cirrhinus</taxon>
    </lineage>
</organism>
<dbReference type="PANTHER" id="PTHR46753:SF2">
    <property type="entry name" value="FYVE AND COILED-COIL DOMAIN-CONTAINING PROTEIN 1"/>
    <property type="match status" value="1"/>
</dbReference>
<protein>
    <submittedName>
        <fullName evidence="2">Uncharacterized protein</fullName>
    </submittedName>
</protein>
<evidence type="ECO:0000313" key="3">
    <source>
        <dbReference type="Proteomes" id="UP001529510"/>
    </source>
</evidence>
<evidence type="ECO:0000313" key="2">
    <source>
        <dbReference type="EMBL" id="KAL0157720.1"/>
    </source>
</evidence>
<keyword evidence="3" id="KW-1185">Reference proteome</keyword>
<dbReference type="AlphaFoldDB" id="A0ABD0N7V0"/>
<feature type="compositionally biased region" description="Pro residues" evidence="1">
    <location>
        <begin position="60"/>
        <end position="82"/>
    </location>
</feature>
<feature type="region of interest" description="Disordered" evidence="1">
    <location>
        <begin position="51"/>
        <end position="82"/>
    </location>
</feature>
<accession>A0ABD0N7V0</accession>
<dbReference type="Gene3D" id="3.30.40.10">
    <property type="entry name" value="Zinc/RING finger domain, C3HC4 (zinc finger)"/>
    <property type="match status" value="1"/>
</dbReference>
<reference evidence="2 3" key="1">
    <citation type="submission" date="2024-05" db="EMBL/GenBank/DDBJ databases">
        <title>Genome sequencing and assembly of Indian major carp, Cirrhinus mrigala (Hamilton, 1822).</title>
        <authorList>
            <person name="Mohindra V."/>
            <person name="Chowdhury L.M."/>
            <person name="Lal K."/>
            <person name="Jena J.K."/>
        </authorList>
    </citation>
    <scope>NUCLEOTIDE SEQUENCE [LARGE SCALE GENOMIC DNA]</scope>
    <source>
        <strain evidence="2">CM1030</strain>
        <tissue evidence="2">Blood</tissue>
    </source>
</reference>